<dbReference type="SUPFAM" id="SSF56112">
    <property type="entry name" value="Protein kinase-like (PK-like)"/>
    <property type="match status" value="1"/>
</dbReference>
<name>A0ABP7AE24_9ACTN</name>
<dbReference type="PROSITE" id="PS00107">
    <property type="entry name" value="PROTEIN_KINASE_ATP"/>
    <property type="match status" value="1"/>
</dbReference>
<dbReference type="PROSITE" id="PS00108">
    <property type="entry name" value="PROTEIN_KINASE_ST"/>
    <property type="match status" value="1"/>
</dbReference>
<dbReference type="PANTHER" id="PTHR43289:SF34">
    <property type="entry name" value="SERINE_THREONINE-PROTEIN KINASE YBDM-RELATED"/>
    <property type="match status" value="1"/>
</dbReference>
<dbReference type="PROSITE" id="PS50231">
    <property type="entry name" value="RICIN_B_LECTIN"/>
    <property type="match status" value="1"/>
</dbReference>
<feature type="binding site" evidence="5">
    <location>
        <position position="43"/>
    </location>
    <ligand>
        <name>ATP</name>
        <dbReference type="ChEBI" id="CHEBI:30616"/>
    </ligand>
</feature>
<feature type="transmembrane region" description="Helical" evidence="7">
    <location>
        <begin position="353"/>
        <end position="373"/>
    </location>
</feature>
<dbReference type="SMART" id="SM00458">
    <property type="entry name" value="RICIN"/>
    <property type="match status" value="1"/>
</dbReference>
<organism evidence="9 10">
    <name type="scientific">Kineosporia mesophila</name>
    <dbReference type="NCBI Taxonomy" id="566012"/>
    <lineage>
        <taxon>Bacteria</taxon>
        <taxon>Bacillati</taxon>
        <taxon>Actinomycetota</taxon>
        <taxon>Actinomycetes</taxon>
        <taxon>Kineosporiales</taxon>
        <taxon>Kineosporiaceae</taxon>
        <taxon>Kineosporia</taxon>
    </lineage>
</organism>
<feature type="domain" description="Protein kinase" evidence="8">
    <location>
        <begin position="15"/>
        <end position="269"/>
    </location>
</feature>
<dbReference type="PANTHER" id="PTHR43289">
    <property type="entry name" value="MITOGEN-ACTIVATED PROTEIN KINASE KINASE KINASE 20-RELATED"/>
    <property type="match status" value="1"/>
</dbReference>
<evidence type="ECO:0000256" key="4">
    <source>
        <dbReference type="ARBA" id="ARBA00022840"/>
    </source>
</evidence>
<dbReference type="SMART" id="SM00220">
    <property type="entry name" value="S_TKc"/>
    <property type="match status" value="1"/>
</dbReference>
<evidence type="ECO:0000256" key="5">
    <source>
        <dbReference type="PROSITE-ProRule" id="PRU10141"/>
    </source>
</evidence>
<keyword evidence="7" id="KW-0812">Transmembrane</keyword>
<dbReference type="CDD" id="cd00161">
    <property type="entry name" value="beta-trefoil_Ricin-like"/>
    <property type="match status" value="1"/>
</dbReference>
<keyword evidence="7" id="KW-0472">Membrane</keyword>
<evidence type="ECO:0000256" key="7">
    <source>
        <dbReference type="SAM" id="Phobius"/>
    </source>
</evidence>
<accession>A0ABP7AE24</accession>
<keyword evidence="10" id="KW-1185">Reference proteome</keyword>
<dbReference type="PROSITE" id="PS50011">
    <property type="entry name" value="PROTEIN_KINASE_DOM"/>
    <property type="match status" value="1"/>
</dbReference>
<dbReference type="InterPro" id="IPR011009">
    <property type="entry name" value="Kinase-like_dom_sf"/>
</dbReference>
<feature type="compositionally biased region" description="Basic and acidic residues" evidence="6">
    <location>
        <begin position="329"/>
        <end position="340"/>
    </location>
</feature>
<dbReference type="InterPro" id="IPR000719">
    <property type="entry name" value="Prot_kinase_dom"/>
</dbReference>
<proteinExistence type="predicted"/>
<dbReference type="InterPro" id="IPR008271">
    <property type="entry name" value="Ser/Thr_kinase_AS"/>
</dbReference>
<dbReference type="Pfam" id="PF00069">
    <property type="entry name" value="Pkinase"/>
    <property type="match status" value="1"/>
</dbReference>
<evidence type="ECO:0000313" key="9">
    <source>
        <dbReference type="EMBL" id="GAA3629975.1"/>
    </source>
</evidence>
<evidence type="ECO:0000256" key="6">
    <source>
        <dbReference type="SAM" id="MobiDB-lite"/>
    </source>
</evidence>
<evidence type="ECO:0000256" key="3">
    <source>
        <dbReference type="ARBA" id="ARBA00022777"/>
    </source>
</evidence>
<evidence type="ECO:0000259" key="8">
    <source>
        <dbReference type="PROSITE" id="PS50011"/>
    </source>
</evidence>
<reference evidence="10" key="1">
    <citation type="journal article" date="2019" name="Int. J. Syst. Evol. Microbiol.">
        <title>The Global Catalogue of Microorganisms (GCM) 10K type strain sequencing project: providing services to taxonomists for standard genome sequencing and annotation.</title>
        <authorList>
            <consortium name="The Broad Institute Genomics Platform"/>
            <consortium name="The Broad Institute Genome Sequencing Center for Infectious Disease"/>
            <person name="Wu L."/>
            <person name="Ma J."/>
        </authorList>
    </citation>
    <scope>NUCLEOTIDE SEQUENCE [LARGE SCALE GENOMIC DNA]</scope>
    <source>
        <strain evidence="10">JCM 16902</strain>
    </source>
</reference>
<dbReference type="EMBL" id="BAAAZO010000011">
    <property type="protein sequence ID" value="GAA3629975.1"/>
    <property type="molecule type" value="Genomic_DNA"/>
</dbReference>
<dbReference type="Pfam" id="PF00652">
    <property type="entry name" value="Ricin_B_lectin"/>
    <property type="match status" value="1"/>
</dbReference>
<protein>
    <recommendedName>
        <fullName evidence="8">Protein kinase domain-containing protein</fullName>
    </recommendedName>
</protein>
<dbReference type="InterPro" id="IPR035992">
    <property type="entry name" value="Ricin_B-like_lectins"/>
</dbReference>
<feature type="region of interest" description="Disordered" evidence="6">
    <location>
        <begin position="389"/>
        <end position="454"/>
    </location>
</feature>
<keyword evidence="1" id="KW-0808">Transferase</keyword>
<dbReference type="InterPro" id="IPR017441">
    <property type="entry name" value="Protein_kinase_ATP_BS"/>
</dbReference>
<feature type="compositionally biased region" description="Acidic residues" evidence="6">
    <location>
        <begin position="396"/>
        <end position="413"/>
    </location>
</feature>
<dbReference type="SUPFAM" id="SSF50370">
    <property type="entry name" value="Ricin B-like lectins"/>
    <property type="match status" value="1"/>
</dbReference>
<keyword evidence="4 5" id="KW-0067">ATP-binding</keyword>
<feature type="compositionally biased region" description="Basic and acidic residues" evidence="6">
    <location>
        <begin position="414"/>
        <end position="451"/>
    </location>
</feature>
<keyword evidence="7" id="KW-1133">Transmembrane helix</keyword>
<dbReference type="Proteomes" id="UP001501074">
    <property type="component" value="Unassembled WGS sequence"/>
</dbReference>
<sequence>MYPLEASDPDSVGPYRLAGRLGQGGMGRVYLGRTAGGRPVAVKVIAGEFERHPESLARFRREVEILGTVRNAFTAALIDSGVQRAPYWLATEYVPGPTLSAVIEEHGALDPDVCRGLFAALAEGLADIHAHRVSHRDLKPQNIILSVTGPQLIDFGIARDPDQPGVTQVGMAIGTPGYTAPEALSGHETGPAADIFALGATMAAAATGRAPYGRGSGFMISQRSLSGDVDVDGVPGDLAALIRACSAAEPGSRPGAGQIVAHCRPETSLIENPSYQSLLASIPSSSGAPAQVPARVPEYTPDYGPDRTEVMAPAAMPYDRAPRAASPSEDWRQTRSRPAEFEEPSSWFRNGPLMAVGAVLLVIVGVVAAMNLVGGKEPDLTPVAISTPDAAAAEETAAEETAPVEETAEAEAEEAAREKAAREKAEKRKAARQKAREQRAAELKAQAEAKQKAMQTLTGPGDVCVAVPGTRTNGDLPTMQPCDGSPAQRWSYTAEGALSAQGMCLDVGAGDVSNGHQVQVWGCNSTPAQIFQANGDDGYGHSMLQNAASGRCLTTPTDVPQSGAALMLWDCAGNQNQSWRIP</sequence>
<dbReference type="Gene3D" id="3.30.200.20">
    <property type="entry name" value="Phosphorylase Kinase, domain 1"/>
    <property type="match status" value="1"/>
</dbReference>
<dbReference type="RefSeq" id="WP_231486034.1">
    <property type="nucleotide sequence ID" value="NZ_BAAAZO010000011.1"/>
</dbReference>
<keyword evidence="3" id="KW-0418">Kinase</keyword>
<dbReference type="InterPro" id="IPR000772">
    <property type="entry name" value="Ricin_B_lectin"/>
</dbReference>
<gene>
    <name evidence="9" type="ORF">GCM10022223_54520</name>
</gene>
<evidence type="ECO:0000313" key="10">
    <source>
        <dbReference type="Proteomes" id="UP001501074"/>
    </source>
</evidence>
<dbReference type="Gene3D" id="1.10.510.10">
    <property type="entry name" value="Transferase(Phosphotransferase) domain 1"/>
    <property type="match status" value="1"/>
</dbReference>
<evidence type="ECO:0000256" key="1">
    <source>
        <dbReference type="ARBA" id="ARBA00022679"/>
    </source>
</evidence>
<feature type="region of interest" description="Disordered" evidence="6">
    <location>
        <begin position="320"/>
        <end position="340"/>
    </location>
</feature>
<comment type="caution">
    <text evidence="9">The sequence shown here is derived from an EMBL/GenBank/DDBJ whole genome shotgun (WGS) entry which is preliminary data.</text>
</comment>
<keyword evidence="2 5" id="KW-0547">Nucleotide-binding</keyword>
<dbReference type="CDD" id="cd14014">
    <property type="entry name" value="STKc_PknB_like"/>
    <property type="match status" value="1"/>
</dbReference>
<evidence type="ECO:0000256" key="2">
    <source>
        <dbReference type="ARBA" id="ARBA00022741"/>
    </source>
</evidence>
<dbReference type="Gene3D" id="2.80.10.50">
    <property type="match status" value="1"/>
</dbReference>